<evidence type="ECO:0000259" key="1">
    <source>
        <dbReference type="Pfam" id="PF00501"/>
    </source>
</evidence>
<evidence type="ECO:0000313" key="3">
    <source>
        <dbReference type="EMBL" id="MDL5375435.1"/>
    </source>
</evidence>
<dbReference type="RefSeq" id="WP_214720267.1">
    <property type="nucleotide sequence ID" value="NZ_CP183077.1"/>
</dbReference>
<dbReference type="PANTHER" id="PTHR43767:SF3">
    <property type="entry name" value="LONG-CHAIN-FATTY-ACID--COA LIGASE"/>
    <property type="match status" value="1"/>
</dbReference>
<name>A0ABT7MJM3_9BACL</name>
<dbReference type="NCBIfam" id="NF004837">
    <property type="entry name" value="PRK06187.1"/>
    <property type="match status" value="1"/>
</dbReference>
<dbReference type="Pfam" id="PF13193">
    <property type="entry name" value="AMP-binding_C"/>
    <property type="match status" value="1"/>
</dbReference>
<reference evidence="3 4" key="1">
    <citation type="submission" date="2023-06" db="EMBL/GenBank/DDBJ databases">
        <title>Influencing factors and mechanism of Cr(VI) reduction by facultative anaerobic Exiguobacterium sp. PY14.</title>
        <authorList>
            <person name="Zou L."/>
        </authorList>
    </citation>
    <scope>NUCLEOTIDE SEQUENCE [LARGE SCALE GENOMIC DNA]</scope>
    <source>
        <strain evidence="3 4">PY14</strain>
    </source>
</reference>
<evidence type="ECO:0000259" key="2">
    <source>
        <dbReference type="Pfam" id="PF13193"/>
    </source>
</evidence>
<dbReference type="PROSITE" id="PS00455">
    <property type="entry name" value="AMP_BINDING"/>
    <property type="match status" value="1"/>
</dbReference>
<dbReference type="InterPro" id="IPR025110">
    <property type="entry name" value="AMP-bd_C"/>
</dbReference>
<dbReference type="InterPro" id="IPR042099">
    <property type="entry name" value="ANL_N_sf"/>
</dbReference>
<accession>A0ABT7MJM3</accession>
<dbReference type="EC" id="6.2.1.3" evidence="3"/>
<proteinExistence type="predicted"/>
<comment type="caution">
    <text evidence="3">The sequence shown here is derived from an EMBL/GenBank/DDBJ whole genome shotgun (WGS) entry which is preliminary data.</text>
</comment>
<sequence>MANLVTALQGVVAAHPNKAAYVFGEDTVSYGQFYGQVEAMAATLEQKGIGQGDHVALVLGNSPAFLISYFAVLARGGVVIPINPTYTPDEMAYILLDGDVKAIVALSPLVAQAEAALTNLPQLRLVISVPYADVPALKRDGDIEFLPFSEAFATTKAEVVEVDEGEVAVILYTSGTTGKPKGALLTHLNLFSNAHSIGEYLEITPEDKALAALPMFHVFCLTVIVNAPLLRGATIVILPKFSPQDVFDLVPKHRVSIFAGVPTMYNFLLQTAMKVPAYASALKHVRVFVSGGASLPVQLLESFEQKFECKILEGYGLSEASPVTCFNPLHGERKAGSIGPSIVHVENKVVDELGEEVGVDEVGELIVRGPNVMKGYYKLPEETSMTLRDGWLYTGDLAKRDKDGYFYIVDRKKDMVIVGGYNVYPREVEEVLYQHPGIVEAAVIGVPDAEQGEAVKAFIVTRDEQVTLDEIRAFAATKLAKYKQPTHIEIIEELPRNTTGKILRTVLKSEQFQRN</sequence>
<protein>
    <submittedName>
        <fullName evidence="3">Long-chain-fatty-acid--CoA ligase</fullName>
        <ecNumber evidence="3">6.2.1.3</ecNumber>
    </submittedName>
</protein>
<dbReference type="InterPro" id="IPR000873">
    <property type="entry name" value="AMP-dep_synth/lig_dom"/>
</dbReference>
<dbReference type="InterPro" id="IPR020845">
    <property type="entry name" value="AMP-binding_CS"/>
</dbReference>
<organism evidence="3 4">
    <name type="scientific">Exiguobacterium mexicanum</name>
    <dbReference type="NCBI Taxonomy" id="340146"/>
    <lineage>
        <taxon>Bacteria</taxon>
        <taxon>Bacillati</taxon>
        <taxon>Bacillota</taxon>
        <taxon>Bacilli</taxon>
        <taxon>Bacillales</taxon>
        <taxon>Bacillales Family XII. Incertae Sedis</taxon>
        <taxon>Exiguobacterium</taxon>
    </lineage>
</organism>
<gene>
    <name evidence="3" type="ORF">QR695_00300</name>
</gene>
<dbReference type="InterPro" id="IPR045851">
    <property type="entry name" value="AMP-bd_C_sf"/>
</dbReference>
<feature type="domain" description="AMP-dependent synthetase/ligase" evidence="1">
    <location>
        <begin position="11"/>
        <end position="377"/>
    </location>
</feature>
<dbReference type="CDD" id="cd05936">
    <property type="entry name" value="FC-FACS_FadD_like"/>
    <property type="match status" value="1"/>
</dbReference>
<dbReference type="Gene3D" id="3.30.300.30">
    <property type="match status" value="1"/>
</dbReference>
<evidence type="ECO:0000313" key="4">
    <source>
        <dbReference type="Proteomes" id="UP001230807"/>
    </source>
</evidence>
<dbReference type="InterPro" id="IPR050237">
    <property type="entry name" value="ATP-dep_AMP-bd_enzyme"/>
</dbReference>
<feature type="domain" description="AMP-binding enzyme C-terminal" evidence="2">
    <location>
        <begin position="427"/>
        <end position="501"/>
    </location>
</feature>
<dbReference type="EMBL" id="JASWER010000001">
    <property type="protein sequence ID" value="MDL5375435.1"/>
    <property type="molecule type" value="Genomic_DNA"/>
</dbReference>
<dbReference type="Gene3D" id="3.40.50.12780">
    <property type="entry name" value="N-terminal domain of ligase-like"/>
    <property type="match status" value="1"/>
</dbReference>
<keyword evidence="3" id="KW-0436">Ligase</keyword>
<dbReference type="Proteomes" id="UP001230807">
    <property type="component" value="Unassembled WGS sequence"/>
</dbReference>
<dbReference type="Pfam" id="PF00501">
    <property type="entry name" value="AMP-binding"/>
    <property type="match status" value="1"/>
</dbReference>
<dbReference type="SUPFAM" id="SSF56801">
    <property type="entry name" value="Acetyl-CoA synthetase-like"/>
    <property type="match status" value="1"/>
</dbReference>
<keyword evidence="4" id="KW-1185">Reference proteome</keyword>
<dbReference type="PANTHER" id="PTHR43767">
    <property type="entry name" value="LONG-CHAIN-FATTY-ACID--COA LIGASE"/>
    <property type="match status" value="1"/>
</dbReference>
<dbReference type="GO" id="GO:0004467">
    <property type="term" value="F:long-chain fatty acid-CoA ligase activity"/>
    <property type="evidence" value="ECO:0007669"/>
    <property type="project" value="UniProtKB-EC"/>
</dbReference>